<evidence type="ECO:0000313" key="2">
    <source>
        <dbReference type="EMBL" id="TNC65048.1"/>
    </source>
</evidence>
<gene>
    <name evidence="2" type="ORF">FHG71_18110</name>
</gene>
<sequence length="261" mass="27215">MEVALDELAELGVAAVEPAYIRGYTAFDEDSFSESAAERLGRALRDRGLGVRAVSAHMDLSDGDAAAMLARRIDFAAGLGARILITNAGPAVARGVILDRLAGAVPRLEVAGIVLALENPGHGRDDLIGLGEQGAALVAALGSDRLRLNVDVGNLCTYAGGLEPGLSAALPAAVHAHLKDFAEDGPDWRFVPLGEGMVDWRAVAGAMGRLAPGLPVAVELPLRLHRPGRGDPVRMAEPLPLPTIREAIRRSLDVWAVAKGG</sequence>
<name>A0A5C4NAQ8_9RHOB</name>
<dbReference type="Pfam" id="PF01261">
    <property type="entry name" value="AP_endonuc_2"/>
    <property type="match status" value="1"/>
</dbReference>
<reference evidence="2 3" key="1">
    <citation type="submission" date="2019-06" db="EMBL/GenBank/DDBJ databases">
        <authorList>
            <person name="Jiang L."/>
        </authorList>
    </citation>
    <scope>NUCLEOTIDE SEQUENCE [LARGE SCALE GENOMIC DNA]</scope>
    <source>
        <strain evidence="2 3">YIM 48858</strain>
    </source>
</reference>
<accession>A0A5C4NAQ8</accession>
<dbReference type="PANTHER" id="PTHR12110">
    <property type="entry name" value="HYDROXYPYRUVATE ISOMERASE"/>
    <property type="match status" value="1"/>
</dbReference>
<evidence type="ECO:0000313" key="3">
    <source>
        <dbReference type="Proteomes" id="UP000305709"/>
    </source>
</evidence>
<dbReference type="OrthoDB" id="7914296at2"/>
<dbReference type="Gene3D" id="3.20.20.150">
    <property type="entry name" value="Divalent-metal-dependent TIM barrel enzymes"/>
    <property type="match status" value="1"/>
</dbReference>
<dbReference type="GO" id="GO:0016853">
    <property type="term" value="F:isomerase activity"/>
    <property type="evidence" value="ECO:0007669"/>
    <property type="project" value="UniProtKB-KW"/>
</dbReference>
<comment type="caution">
    <text evidence="2">The sequence shown here is derived from an EMBL/GenBank/DDBJ whole genome shotgun (WGS) entry which is preliminary data.</text>
</comment>
<dbReference type="PANTHER" id="PTHR12110:SF41">
    <property type="entry name" value="INOSOSE DEHYDRATASE"/>
    <property type="match status" value="1"/>
</dbReference>
<dbReference type="InterPro" id="IPR050312">
    <property type="entry name" value="IolE/XylAMocC-like"/>
</dbReference>
<keyword evidence="2" id="KW-0413">Isomerase</keyword>
<dbReference type="InterPro" id="IPR036237">
    <property type="entry name" value="Xyl_isomerase-like_sf"/>
</dbReference>
<dbReference type="EMBL" id="VDFV01000040">
    <property type="protein sequence ID" value="TNC65048.1"/>
    <property type="molecule type" value="Genomic_DNA"/>
</dbReference>
<dbReference type="Proteomes" id="UP000305709">
    <property type="component" value="Unassembled WGS sequence"/>
</dbReference>
<dbReference type="SUPFAM" id="SSF51658">
    <property type="entry name" value="Xylose isomerase-like"/>
    <property type="match status" value="1"/>
</dbReference>
<protein>
    <submittedName>
        <fullName evidence="2">Sugar phosphate isomerase/epimerase</fullName>
    </submittedName>
</protein>
<proteinExistence type="predicted"/>
<dbReference type="InterPro" id="IPR013022">
    <property type="entry name" value="Xyl_isomerase-like_TIM-brl"/>
</dbReference>
<organism evidence="2 3">
    <name type="scientific">Rubellimicrobium roseum</name>
    <dbReference type="NCBI Taxonomy" id="687525"/>
    <lineage>
        <taxon>Bacteria</taxon>
        <taxon>Pseudomonadati</taxon>
        <taxon>Pseudomonadota</taxon>
        <taxon>Alphaproteobacteria</taxon>
        <taxon>Rhodobacterales</taxon>
        <taxon>Roseobacteraceae</taxon>
        <taxon>Rubellimicrobium</taxon>
    </lineage>
</organism>
<feature type="domain" description="Xylose isomerase-like TIM barrel" evidence="1">
    <location>
        <begin position="5"/>
        <end position="223"/>
    </location>
</feature>
<evidence type="ECO:0000259" key="1">
    <source>
        <dbReference type="Pfam" id="PF01261"/>
    </source>
</evidence>
<keyword evidence="3" id="KW-1185">Reference proteome</keyword>
<dbReference type="AlphaFoldDB" id="A0A5C4NAQ8"/>